<keyword evidence="3" id="KW-1185">Reference proteome</keyword>
<comment type="caution">
    <text evidence="2">The sequence shown here is derived from an EMBL/GenBank/DDBJ whole genome shotgun (WGS) entry which is preliminary data.</text>
</comment>
<evidence type="ECO:0000313" key="2">
    <source>
        <dbReference type="EMBL" id="KAK0638713.1"/>
    </source>
</evidence>
<dbReference type="Proteomes" id="UP001174936">
    <property type="component" value="Unassembled WGS sequence"/>
</dbReference>
<feature type="region of interest" description="Disordered" evidence="1">
    <location>
        <begin position="1"/>
        <end position="30"/>
    </location>
</feature>
<proteinExistence type="predicted"/>
<gene>
    <name evidence="2" type="ORF">B0T16DRAFT_229802</name>
</gene>
<reference evidence="2" key="1">
    <citation type="submission" date="2023-06" db="EMBL/GenBank/DDBJ databases">
        <title>Genome-scale phylogeny and comparative genomics of the fungal order Sordariales.</title>
        <authorList>
            <consortium name="Lawrence Berkeley National Laboratory"/>
            <person name="Hensen N."/>
            <person name="Bonometti L."/>
            <person name="Westerberg I."/>
            <person name="Brannstrom I.O."/>
            <person name="Guillou S."/>
            <person name="Cros-Aarteil S."/>
            <person name="Calhoun S."/>
            <person name="Haridas S."/>
            <person name="Kuo A."/>
            <person name="Mondo S."/>
            <person name="Pangilinan J."/>
            <person name="Riley R."/>
            <person name="Labutti K."/>
            <person name="Andreopoulos B."/>
            <person name="Lipzen A."/>
            <person name="Chen C."/>
            <person name="Yanf M."/>
            <person name="Daum C."/>
            <person name="Ng V."/>
            <person name="Clum A."/>
            <person name="Steindorff A."/>
            <person name="Ohm R."/>
            <person name="Martin F."/>
            <person name="Silar P."/>
            <person name="Natvig D."/>
            <person name="Lalanne C."/>
            <person name="Gautier V."/>
            <person name="Ament-Velasquez S.L."/>
            <person name="Kruys A."/>
            <person name="Hutchinson M.I."/>
            <person name="Powell A.J."/>
            <person name="Barry K."/>
            <person name="Miller A.N."/>
            <person name="Grigoriev I.V."/>
            <person name="Debuchy R."/>
            <person name="Gladieux P."/>
            <person name="Thoren M.H."/>
            <person name="Johannesson H."/>
        </authorList>
    </citation>
    <scope>NUCLEOTIDE SEQUENCE</scope>
    <source>
        <strain evidence="2">SMH2532-1</strain>
    </source>
</reference>
<organism evidence="2 3">
    <name type="scientific">Cercophora newfieldiana</name>
    <dbReference type="NCBI Taxonomy" id="92897"/>
    <lineage>
        <taxon>Eukaryota</taxon>
        <taxon>Fungi</taxon>
        <taxon>Dikarya</taxon>
        <taxon>Ascomycota</taxon>
        <taxon>Pezizomycotina</taxon>
        <taxon>Sordariomycetes</taxon>
        <taxon>Sordariomycetidae</taxon>
        <taxon>Sordariales</taxon>
        <taxon>Lasiosphaeriaceae</taxon>
        <taxon>Cercophora</taxon>
    </lineage>
</organism>
<evidence type="ECO:0000313" key="3">
    <source>
        <dbReference type="Proteomes" id="UP001174936"/>
    </source>
</evidence>
<sequence length="120" mass="13009">MTLPPPAGTKHRSSGSPSPETPSLFPLPIGPMPTSRMQRGILCTAIGRPSRPFLLIVCDTERKRKTGYVLSGHGMETTRKGFRDGNLYWRWVSGADLRRGRFGVVGIAVGALLTGAGWEC</sequence>
<protein>
    <submittedName>
        <fullName evidence="2">Uncharacterized protein</fullName>
    </submittedName>
</protein>
<accession>A0AA39XR73</accession>
<dbReference type="EMBL" id="JAULSV010000007">
    <property type="protein sequence ID" value="KAK0638713.1"/>
    <property type="molecule type" value="Genomic_DNA"/>
</dbReference>
<evidence type="ECO:0000256" key="1">
    <source>
        <dbReference type="SAM" id="MobiDB-lite"/>
    </source>
</evidence>
<dbReference type="AlphaFoldDB" id="A0AA39XR73"/>
<name>A0AA39XR73_9PEZI</name>